<gene>
    <name evidence="2" type="ORF">GCM10011374_18130</name>
</gene>
<reference evidence="2" key="1">
    <citation type="journal article" date="2014" name="Int. J. Syst. Evol. Microbiol.">
        <title>Complete genome sequence of Corynebacterium casei LMG S-19264T (=DSM 44701T), isolated from a smear-ripened cheese.</title>
        <authorList>
            <consortium name="US DOE Joint Genome Institute (JGI-PGF)"/>
            <person name="Walter F."/>
            <person name="Albersmeier A."/>
            <person name="Kalinowski J."/>
            <person name="Ruckert C."/>
        </authorList>
    </citation>
    <scope>NUCLEOTIDE SEQUENCE</scope>
    <source>
        <strain evidence="2">CGMCC 1.12187</strain>
    </source>
</reference>
<evidence type="ECO:0000313" key="3">
    <source>
        <dbReference type="Proteomes" id="UP000638848"/>
    </source>
</evidence>
<comment type="caution">
    <text evidence="2">The sequence shown here is derived from an EMBL/GenBank/DDBJ whole genome shotgun (WGS) entry which is preliminary data.</text>
</comment>
<dbReference type="AlphaFoldDB" id="A0A917LTB6"/>
<dbReference type="Proteomes" id="UP000638848">
    <property type="component" value="Unassembled WGS sequence"/>
</dbReference>
<dbReference type="PANTHER" id="PTHR43760">
    <property type="entry name" value="ENDORIBONUCLEASE-RELATED"/>
    <property type="match status" value="1"/>
</dbReference>
<keyword evidence="3" id="KW-1185">Reference proteome</keyword>
<dbReference type="InterPro" id="IPR035959">
    <property type="entry name" value="RutC-like_sf"/>
</dbReference>
<dbReference type="EMBL" id="BMEQ01000007">
    <property type="protein sequence ID" value="GGG55566.1"/>
    <property type="molecule type" value="Genomic_DNA"/>
</dbReference>
<protein>
    <submittedName>
        <fullName evidence="2">LysR family transcriptional regulator</fullName>
    </submittedName>
</protein>
<name>A0A917LTB6_9MICC</name>
<feature type="domain" description="Endoribonuclease L-PSP/chorismate mutase-like" evidence="1">
    <location>
        <begin position="8"/>
        <end position="159"/>
    </location>
</feature>
<sequence>MSTSSTVESRLAELGLELPPVAAPVAAYVPAVVSGSWVHTSGQLPFVDGALPATGKVSSSGADGTVSPEAAKELAARAALNAVAAVKDRIGDLDRVTRIVKVVGFVSSDPSFTGQPGVINGASELLGRIFGDAGVHARSAVGVAVLPLDSPVEVELVAEFS</sequence>
<reference evidence="2" key="2">
    <citation type="submission" date="2020-09" db="EMBL/GenBank/DDBJ databases">
        <authorList>
            <person name="Sun Q."/>
            <person name="Zhou Y."/>
        </authorList>
    </citation>
    <scope>NUCLEOTIDE SEQUENCE</scope>
    <source>
        <strain evidence="2">CGMCC 1.12187</strain>
    </source>
</reference>
<dbReference type="CDD" id="cd02199">
    <property type="entry name" value="YjgF_YER057c_UK114_like_1"/>
    <property type="match status" value="1"/>
</dbReference>
<accession>A0A917LTB6</accession>
<dbReference type="PANTHER" id="PTHR43760:SF1">
    <property type="entry name" value="ENDORIBONUCLEASE L-PSP_CHORISMATE MUTASE-LIKE DOMAIN-CONTAINING PROTEIN"/>
    <property type="match status" value="1"/>
</dbReference>
<dbReference type="SUPFAM" id="SSF55298">
    <property type="entry name" value="YjgF-like"/>
    <property type="match status" value="1"/>
</dbReference>
<evidence type="ECO:0000259" key="1">
    <source>
        <dbReference type="Pfam" id="PF14588"/>
    </source>
</evidence>
<evidence type="ECO:0000313" key="2">
    <source>
        <dbReference type="EMBL" id="GGG55566.1"/>
    </source>
</evidence>
<organism evidence="2 3">
    <name type="scientific">Kocuria dechangensis</name>
    <dbReference type="NCBI Taxonomy" id="1176249"/>
    <lineage>
        <taxon>Bacteria</taxon>
        <taxon>Bacillati</taxon>
        <taxon>Actinomycetota</taxon>
        <taxon>Actinomycetes</taxon>
        <taxon>Micrococcales</taxon>
        <taxon>Micrococcaceae</taxon>
        <taxon>Kocuria</taxon>
    </lineage>
</organism>
<dbReference type="Gene3D" id="3.30.1330.40">
    <property type="entry name" value="RutC-like"/>
    <property type="match status" value="1"/>
</dbReference>
<proteinExistence type="predicted"/>
<dbReference type="Pfam" id="PF14588">
    <property type="entry name" value="YjgF_endoribonc"/>
    <property type="match status" value="1"/>
</dbReference>
<dbReference type="InterPro" id="IPR013813">
    <property type="entry name" value="Endoribo_LPSP/chorism_mut-like"/>
</dbReference>
<dbReference type="RefSeq" id="WP_188536390.1">
    <property type="nucleotide sequence ID" value="NZ_BMEQ01000007.1"/>
</dbReference>